<protein>
    <submittedName>
        <fullName evidence="1">TIGR02453 family protein</fullName>
    </submittedName>
</protein>
<evidence type="ECO:0000313" key="2">
    <source>
        <dbReference type="Proteomes" id="UP000503540"/>
    </source>
</evidence>
<proteinExistence type="predicted"/>
<dbReference type="EMBL" id="CP046172">
    <property type="protein sequence ID" value="QIS15714.1"/>
    <property type="molecule type" value="Genomic_DNA"/>
</dbReference>
<evidence type="ECO:0000313" key="1">
    <source>
        <dbReference type="EMBL" id="QIS15714.1"/>
    </source>
</evidence>
<reference evidence="1 2" key="1">
    <citation type="journal article" date="2019" name="ACS Chem. Biol.">
        <title>Identification and Mobilization of a Cryptic Antibiotic Biosynthesis Gene Locus from a Human-Pathogenic Nocardia Isolate.</title>
        <authorList>
            <person name="Herisse M."/>
            <person name="Ishida K."/>
            <person name="Porter J.L."/>
            <person name="Howden B."/>
            <person name="Hertweck C."/>
            <person name="Stinear T.P."/>
            <person name="Pidot S.J."/>
        </authorList>
    </citation>
    <scope>NUCLEOTIDE SEQUENCE [LARGE SCALE GENOMIC DNA]</scope>
    <source>
        <strain evidence="1 2">AUSMDU00012717</strain>
    </source>
</reference>
<dbReference type="PANTHER" id="PTHR36452:SF1">
    <property type="entry name" value="DUF2461 DOMAIN-CONTAINING PROTEIN"/>
    <property type="match status" value="1"/>
</dbReference>
<dbReference type="AlphaFoldDB" id="A0A6G9YR68"/>
<dbReference type="NCBIfam" id="TIGR02453">
    <property type="entry name" value="TIGR02453 family protein"/>
    <property type="match status" value="1"/>
</dbReference>
<organism evidence="1 2">
    <name type="scientific">Nocardia arthritidis</name>
    <dbReference type="NCBI Taxonomy" id="228602"/>
    <lineage>
        <taxon>Bacteria</taxon>
        <taxon>Bacillati</taxon>
        <taxon>Actinomycetota</taxon>
        <taxon>Actinomycetes</taxon>
        <taxon>Mycobacteriales</taxon>
        <taxon>Nocardiaceae</taxon>
        <taxon>Nocardia</taxon>
    </lineage>
</organism>
<accession>A0A6G9YR68</accession>
<sequence length="253" mass="27738">MARKMGGARRGAGHRTRHRARVPVLEQRSAHRIDGVGFSAMTEFGGFPLTGLDFYEDLEADNSKAFWTAHKNIYDTAVLAPMKALVAELEADFGAAKIFRPYRDVRFAKDKSPYKTAQGAVVGTAPGCGWYVQIGAAGLYVGGGFYQGSPAQIAQYRATVDDGVRGPELEAILARLRKAKFAIGGEQLKTKPKGFDADHPRIDLLRHKSLTAGREFGAPDWLTTPRAGKEIRKAWETMRPFIEWLSAVVGGTR</sequence>
<keyword evidence="2" id="KW-1185">Reference proteome</keyword>
<dbReference type="Pfam" id="PF09365">
    <property type="entry name" value="DUF2461"/>
    <property type="match status" value="1"/>
</dbReference>
<dbReference type="Proteomes" id="UP000503540">
    <property type="component" value="Chromosome"/>
</dbReference>
<dbReference type="PIRSF" id="PIRSF028451">
    <property type="entry name" value="UCP028451"/>
    <property type="match status" value="1"/>
</dbReference>
<dbReference type="InterPro" id="IPR012808">
    <property type="entry name" value="CHP02453"/>
</dbReference>
<dbReference type="KEGG" id="nah:F5544_39480"/>
<name>A0A6G9YR68_9NOCA</name>
<dbReference type="PANTHER" id="PTHR36452">
    <property type="entry name" value="CHROMOSOME 12, WHOLE GENOME SHOTGUN SEQUENCE"/>
    <property type="match status" value="1"/>
</dbReference>
<dbReference type="InterPro" id="IPR015996">
    <property type="entry name" value="UCP028451"/>
</dbReference>
<gene>
    <name evidence="1" type="ORF">F5544_39480</name>
</gene>